<dbReference type="AlphaFoldDB" id="A0A8H6XHW8"/>
<reference evidence="2" key="1">
    <citation type="submission" date="2020-05" db="EMBL/GenBank/DDBJ databases">
        <title>Mycena genomes resolve the evolution of fungal bioluminescence.</title>
        <authorList>
            <person name="Tsai I.J."/>
        </authorList>
    </citation>
    <scope>NUCLEOTIDE SEQUENCE</scope>
    <source>
        <strain evidence="2">CCC161011</strain>
    </source>
</reference>
<evidence type="ECO:0000313" key="3">
    <source>
        <dbReference type="Proteomes" id="UP000620124"/>
    </source>
</evidence>
<keyword evidence="1" id="KW-0732">Signal</keyword>
<name>A0A8H6XHW8_9AGAR</name>
<gene>
    <name evidence="2" type="ORF">MVEN_01873700</name>
</gene>
<proteinExistence type="predicted"/>
<comment type="caution">
    <text evidence="2">The sequence shown here is derived from an EMBL/GenBank/DDBJ whole genome shotgun (WGS) entry which is preliminary data.</text>
</comment>
<feature type="signal peptide" evidence="1">
    <location>
        <begin position="1"/>
        <end position="20"/>
    </location>
</feature>
<feature type="chain" id="PRO_5034835431" evidence="1">
    <location>
        <begin position="21"/>
        <end position="162"/>
    </location>
</feature>
<keyword evidence="3" id="KW-1185">Reference proteome</keyword>
<accession>A0A8H6XHW8</accession>
<dbReference type="EMBL" id="JACAZI010000018">
    <property type="protein sequence ID" value="KAF7341372.1"/>
    <property type="molecule type" value="Genomic_DNA"/>
</dbReference>
<organism evidence="2 3">
    <name type="scientific">Mycena venus</name>
    <dbReference type="NCBI Taxonomy" id="2733690"/>
    <lineage>
        <taxon>Eukaryota</taxon>
        <taxon>Fungi</taxon>
        <taxon>Dikarya</taxon>
        <taxon>Basidiomycota</taxon>
        <taxon>Agaricomycotina</taxon>
        <taxon>Agaricomycetes</taxon>
        <taxon>Agaricomycetidae</taxon>
        <taxon>Agaricales</taxon>
        <taxon>Marasmiineae</taxon>
        <taxon>Mycenaceae</taxon>
        <taxon>Mycena</taxon>
    </lineage>
</organism>
<sequence length="162" mass="16355">MLSPLLALVTAATHFAVVSAELRTIVAPFPTTVPVAANILGVDAAGHTTYVLQEHDTDGSVMTGTLVEGSDYMSYALTRVNGAENLHELVLCNITSDTHLVCGDAAHPITLPPAGYMTLDIATGALPAATASAAQKTAASRSVVVVVVAAGLALAVGACGLF</sequence>
<dbReference type="Proteomes" id="UP000620124">
    <property type="component" value="Unassembled WGS sequence"/>
</dbReference>
<dbReference type="OrthoDB" id="4991875at2759"/>
<protein>
    <submittedName>
        <fullName evidence="2">Uncharacterized protein</fullName>
    </submittedName>
</protein>
<evidence type="ECO:0000256" key="1">
    <source>
        <dbReference type="SAM" id="SignalP"/>
    </source>
</evidence>
<evidence type="ECO:0000313" key="2">
    <source>
        <dbReference type="EMBL" id="KAF7341372.1"/>
    </source>
</evidence>